<evidence type="ECO:0000256" key="2">
    <source>
        <dbReference type="ARBA" id="ARBA00022574"/>
    </source>
</evidence>
<feature type="region of interest" description="Disordered" evidence="6">
    <location>
        <begin position="84"/>
        <end position="167"/>
    </location>
</feature>
<dbReference type="Pfam" id="PF04185">
    <property type="entry name" value="Phosphoesterase"/>
    <property type="match status" value="1"/>
</dbReference>
<gene>
    <name evidence="8" type="ORF">FMOSSE_LOCUS12131</name>
</gene>
<dbReference type="InterPro" id="IPR007312">
    <property type="entry name" value="Phosphoesterase"/>
</dbReference>
<name>A0A9N9E4U4_FUNMO</name>
<dbReference type="InterPro" id="IPR011387">
    <property type="entry name" value="TIF2A"/>
</dbReference>
<dbReference type="EMBL" id="CAJVPP010005440">
    <property type="protein sequence ID" value="CAG8665129.1"/>
    <property type="molecule type" value="Genomic_DNA"/>
</dbReference>
<dbReference type="GO" id="GO:0043022">
    <property type="term" value="F:ribosome binding"/>
    <property type="evidence" value="ECO:0007669"/>
    <property type="project" value="TreeGrafter"/>
</dbReference>
<evidence type="ECO:0000256" key="1">
    <source>
        <dbReference type="ARBA" id="ARBA00022540"/>
    </source>
</evidence>
<evidence type="ECO:0000256" key="4">
    <source>
        <dbReference type="ARBA" id="ARBA00022801"/>
    </source>
</evidence>
<reference evidence="8" key="1">
    <citation type="submission" date="2021-06" db="EMBL/GenBank/DDBJ databases">
        <authorList>
            <person name="Kallberg Y."/>
            <person name="Tangrot J."/>
            <person name="Rosling A."/>
        </authorList>
    </citation>
    <scope>NUCLEOTIDE SEQUENCE</scope>
    <source>
        <strain evidence="8">87-6 pot B 2015</strain>
    </source>
</reference>
<proteinExistence type="predicted"/>
<dbReference type="PANTHER" id="PTHR13227:SF0">
    <property type="entry name" value="EUKARYOTIC TRANSLATION INITIATION FACTOR 2A"/>
    <property type="match status" value="1"/>
</dbReference>
<evidence type="ECO:0000256" key="5">
    <source>
        <dbReference type="ARBA" id="ARBA00022917"/>
    </source>
</evidence>
<protein>
    <submittedName>
        <fullName evidence="8">1807_t:CDS:1</fullName>
    </submittedName>
</protein>
<evidence type="ECO:0000313" key="8">
    <source>
        <dbReference type="EMBL" id="CAG8665129.1"/>
    </source>
</evidence>
<dbReference type="GO" id="GO:0016788">
    <property type="term" value="F:hydrolase activity, acting on ester bonds"/>
    <property type="evidence" value="ECO:0007669"/>
    <property type="project" value="InterPro"/>
</dbReference>
<keyword evidence="1" id="KW-0396">Initiation factor</keyword>
<dbReference type="Pfam" id="PF08662">
    <property type="entry name" value="eIF2A"/>
    <property type="match status" value="1"/>
</dbReference>
<dbReference type="PANTHER" id="PTHR13227">
    <property type="entry name" value="EUKARYOTIC TRANSLATION INITIATION FACTOR 2A"/>
    <property type="match status" value="1"/>
</dbReference>
<keyword evidence="3" id="KW-0677">Repeat</keyword>
<dbReference type="GO" id="GO:0003729">
    <property type="term" value="F:mRNA binding"/>
    <property type="evidence" value="ECO:0007669"/>
    <property type="project" value="TreeGrafter"/>
</dbReference>
<dbReference type="InterPro" id="IPR013979">
    <property type="entry name" value="TIF_beta_prop-like"/>
</dbReference>
<dbReference type="GO" id="GO:0003743">
    <property type="term" value="F:translation initiation factor activity"/>
    <property type="evidence" value="ECO:0007669"/>
    <property type="project" value="UniProtKB-KW"/>
</dbReference>
<evidence type="ECO:0000256" key="6">
    <source>
        <dbReference type="SAM" id="MobiDB-lite"/>
    </source>
</evidence>
<dbReference type="GO" id="GO:0000049">
    <property type="term" value="F:tRNA binding"/>
    <property type="evidence" value="ECO:0007669"/>
    <property type="project" value="TreeGrafter"/>
</dbReference>
<keyword evidence="2" id="KW-0853">WD repeat</keyword>
<keyword evidence="4" id="KW-0378">Hydrolase</keyword>
<feature type="domain" description="Translation initiation factor beta propellor-like" evidence="7">
    <location>
        <begin position="1"/>
        <end position="68"/>
    </location>
</feature>
<organism evidence="8 9">
    <name type="scientific">Funneliformis mosseae</name>
    <name type="common">Endomycorrhizal fungus</name>
    <name type="synonym">Glomus mosseae</name>
    <dbReference type="NCBI Taxonomy" id="27381"/>
    <lineage>
        <taxon>Eukaryota</taxon>
        <taxon>Fungi</taxon>
        <taxon>Fungi incertae sedis</taxon>
        <taxon>Mucoromycota</taxon>
        <taxon>Glomeromycotina</taxon>
        <taxon>Glomeromycetes</taxon>
        <taxon>Glomerales</taxon>
        <taxon>Glomeraceae</taxon>
        <taxon>Funneliformis</taxon>
    </lineage>
</organism>
<evidence type="ECO:0000313" key="9">
    <source>
        <dbReference type="Proteomes" id="UP000789375"/>
    </source>
</evidence>
<evidence type="ECO:0000259" key="7">
    <source>
        <dbReference type="Pfam" id="PF08662"/>
    </source>
</evidence>
<evidence type="ECO:0000256" key="3">
    <source>
        <dbReference type="ARBA" id="ARBA00022737"/>
    </source>
</evidence>
<sequence length="489" mass="55386">MDIWDRNSLKKITTVEAPNSSECSWSPDGRYIITATLSPRLRVDNGYKIWHYTGALVHSQNIQELLQVQWRPASVELYPMRQLSPAPENAKSPTSPTKPSSIKAGAYLPPQARARGTPTVDIFKREEETNNKVQENGAKPAGTPETAVKNKKKREAKKRREEETVKETVDNTLIVPPSQTSPVKNEITNNGIPEVVNSIDMAKSDSTQQSTSNLSETDKKIRNLTKKLRQIAELKDRQMNGDKLEITQSKQGILLKDLHGIWHPSQPNYISMICASKNGMLTDFSQNLNGPSLPELLEEKNISWKAYIENYPGNGFKADESDDKLYVRKHNPFISMNNIRKDSTMVSKIVNSKQLTDDIEKDDVPQYVFYVPNINNNGEKTNLKFASNFLKNEFIPLVQHLLTSTRTLLVITFDEAFTYIDFNLTNYNHIYTTLIGPNVLNSFTHNDDTRYSHFSWVPTIEVNWNLSSLGNGVDTDRASTVPLDPNLFL</sequence>
<dbReference type="AlphaFoldDB" id="A0A9N9E4U4"/>
<keyword evidence="9" id="KW-1185">Reference proteome</keyword>
<accession>A0A9N9E4U4</accession>
<keyword evidence="5" id="KW-0648">Protein biosynthesis</keyword>
<dbReference type="GO" id="GO:0022627">
    <property type="term" value="C:cytosolic small ribosomal subunit"/>
    <property type="evidence" value="ECO:0007669"/>
    <property type="project" value="TreeGrafter"/>
</dbReference>
<feature type="compositionally biased region" description="Basic and acidic residues" evidence="6">
    <location>
        <begin position="158"/>
        <end position="167"/>
    </location>
</feature>
<feature type="compositionally biased region" description="Low complexity" evidence="6">
    <location>
        <begin position="91"/>
        <end position="101"/>
    </location>
</feature>
<comment type="caution">
    <text evidence="8">The sequence shown here is derived from an EMBL/GenBank/DDBJ whole genome shotgun (WGS) entry which is preliminary data.</text>
</comment>
<dbReference type="Proteomes" id="UP000789375">
    <property type="component" value="Unassembled WGS sequence"/>
</dbReference>